<keyword evidence="11 15" id="KW-0819">tRNA processing</keyword>
<dbReference type="PANTHER" id="PTHR46417:SF1">
    <property type="entry name" value="TRNA (GUANINE-N(1)-)-METHYLTRANSFERASE"/>
    <property type="match status" value="1"/>
</dbReference>
<feature type="domain" description="tRNA methyltransferase TRMD/TRM10-type" evidence="18">
    <location>
        <begin position="2"/>
        <end position="223"/>
    </location>
</feature>
<evidence type="ECO:0000256" key="11">
    <source>
        <dbReference type="ARBA" id="ARBA00022694"/>
    </source>
</evidence>
<sequence>MLADIITLFPEVVNVPLGSSIMGRARDKGLFQFRVHDLREQGMGKYRQVDDEPYGGGPGMVLRPEPIFATLEPLRTPQSRVLLMTPQGKPFKQEDAVRLSKEEHLIFLCGHYEGVDQRIVESCVDEELSLGDYVLTNGAIAAAVMIDAIVRLLPGVLGDDESAVQESFGESGLLDHPHYTRPAEWRGIKVPDILLSGDHGKIAKWRKEQALERTKANRPDLLEGK</sequence>
<feature type="binding site" evidence="15 16">
    <location>
        <begin position="130"/>
        <end position="135"/>
    </location>
    <ligand>
        <name>S-adenosyl-L-methionine</name>
        <dbReference type="ChEBI" id="CHEBI:59789"/>
    </ligand>
</feature>
<evidence type="ECO:0000256" key="14">
    <source>
        <dbReference type="ARBA" id="ARBA00047783"/>
    </source>
</evidence>
<evidence type="ECO:0000256" key="9">
    <source>
        <dbReference type="ARBA" id="ARBA00022679"/>
    </source>
</evidence>
<comment type="subunit">
    <text evidence="4 15 17">Homodimer.</text>
</comment>
<evidence type="ECO:0000256" key="6">
    <source>
        <dbReference type="ARBA" id="ARBA00014679"/>
    </source>
</evidence>
<dbReference type="EMBL" id="QNRR01000001">
    <property type="protein sequence ID" value="RBP47272.1"/>
    <property type="molecule type" value="Genomic_DNA"/>
</dbReference>
<comment type="subcellular location">
    <subcellularLocation>
        <location evidence="2 15 17">Cytoplasm</location>
    </subcellularLocation>
</comment>
<evidence type="ECO:0000256" key="16">
    <source>
        <dbReference type="PIRSR" id="PIRSR000386-1"/>
    </source>
</evidence>
<comment type="catalytic activity">
    <reaction evidence="14 15 17">
        <text>guanosine(37) in tRNA + S-adenosyl-L-methionine = N(1)-methylguanosine(37) in tRNA + S-adenosyl-L-homocysteine + H(+)</text>
        <dbReference type="Rhea" id="RHEA:36899"/>
        <dbReference type="Rhea" id="RHEA-COMP:10145"/>
        <dbReference type="Rhea" id="RHEA-COMP:10147"/>
        <dbReference type="ChEBI" id="CHEBI:15378"/>
        <dbReference type="ChEBI" id="CHEBI:57856"/>
        <dbReference type="ChEBI" id="CHEBI:59789"/>
        <dbReference type="ChEBI" id="CHEBI:73542"/>
        <dbReference type="ChEBI" id="CHEBI:74269"/>
        <dbReference type="EC" id="2.1.1.228"/>
    </reaction>
</comment>
<dbReference type="GO" id="GO:0052906">
    <property type="term" value="F:tRNA (guanine(37)-N1)-methyltransferase activity"/>
    <property type="evidence" value="ECO:0007669"/>
    <property type="project" value="UniProtKB-UniRule"/>
</dbReference>
<protein>
    <recommendedName>
        <fullName evidence="6 15">tRNA (guanine-N(1)-)-methyltransferase</fullName>
        <ecNumber evidence="5 15">2.1.1.228</ecNumber>
    </recommendedName>
    <alternativeName>
        <fullName evidence="12 15">M1G-methyltransferase</fullName>
    </alternativeName>
    <alternativeName>
        <fullName evidence="13 15">tRNA [GM37] methyltransferase</fullName>
    </alternativeName>
</protein>
<comment type="caution">
    <text evidence="19">The sequence shown here is derived from an EMBL/GenBank/DDBJ whole genome shotgun (WGS) entry which is preliminary data.</text>
</comment>
<evidence type="ECO:0000256" key="2">
    <source>
        <dbReference type="ARBA" id="ARBA00004496"/>
    </source>
</evidence>
<dbReference type="NCBIfam" id="NF000648">
    <property type="entry name" value="PRK00026.1"/>
    <property type="match status" value="1"/>
</dbReference>
<dbReference type="OrthoDB" id="9807416at2"/>
<keyword evidence="7 15" id="KW-0963">Cytoplasm</keyword>
<feature type="binding site" evidence="15 16">
    <location>
        <position position="110"/>
    </location>
    <ligand>
        <name>S-adenosyl-L-methionine</name>
        <dbReference type="ChEBI" id="CHEBI:59789"/>
    </ligand>
</feature>
<dbReference type="FunFam" id="3.40.1280.10:FF:000001">
    <property type="entry name" value="tRNA (guanine-N(1)-)-methyltransferase"/>
    <property type="match status" value="1"/>
</dbReference>
<dbReference type="InterPro" id="IPR029026">
    <property type="entry name" value="tRNA_m1G_MTases_N"/>
</dbReference>
<dbReference type="InterPro" id="IPR023148">
    <property type="entry name" value="tRNA_m1G_MeTrfase_C_sf"/>
</dbReference>
<evidence type="ECO:0000259" key="18">
    <source>
        <dbReference type="Pfam" id="PF01746"/>
    </source>
</evidence>
<evidence type="ECO:0000256" key="12">
    <source>
        <dbReference type="ARBA" id="ARBA00029736"/>
    </source>
</evidence>
<evidence type="ECO:0000313" key="19">
    <source>
        <dbReference type="EMBL" id="RBP47272.1"/>
    </source>
</evidence>
<dbReference type="EC" id="2.1.1.228" evidence="5 15"/>
<evidence type="ECO:0000313" key="20">
    <source>
        <dbReference type="Proteomes" id="UP000253426"/>
    </source>
</evidence>
<dbReference type="InterPro" id="IPR029028">
    <property type="entry name" value="Alpha/beta_knot_MTases"/>
</dbReference>
<dbReference type="Gene3D" id="1.10.1270.20">
    <property type="entry name" value="tRNA(m1g37)methyltransferase, domain 2"/>
    <property type="match status" value="1"/>
</dbReference>
<dbReference type="Pfam" id="PF01746">
    <property type="entry name" value="tRNA_m1G_MT"/>
    <property type="match status" value="1"/>
</dbReference>
<evidence type="ECO:0000256" key="1">
    <source>
        <dbReference type="ARBA" id="ARBA00002634"/>
    </source>
</evidence>
<organism evidence="19 20">
    <name type="scientific">Roseimicrobium gellanilyticum</name>
    <dbReference type="NCBI Taxonomy" id="748857"/>
    <lineage>
        <taxon>Bacteria</taxon>
        <taxon>Pseudomonadati</taxon>
        <taxon>Verrucomicrobiota</taxon>
        <taxon>Verrucomicrobiia</taxon>
        <taxon>Verrucomicrobiales</taxon>
        <taxon>Verrucomicrobiaceae</taxon>
        <taxon>Roseimicrobium</taxon>
    </lineage>
</organism>
<reference evidence="19 20" key="1">
    <citation type="submission" date="2018-06" db="EMBL/GenBank/DDBJ databases">
        <title>Genomic Encyclopedia of Type Strains, Phase IV (KMG-IV): sequencing the most valuable type-strain genomes for metagenomic binning, comparative biology and taxonomic classification.</title>
        <authorList>
            <person name="Goeker M."/>
        </authorList>
    </citation>
    <scope>NUCLEOTIDE SEQUENCE [LARGE SCALE GENOMIC DNA]</scope>
    <source>
        <strain evidence="19 20">DSM 25532</strain>
    </source>
</reference>
<accession>A0A366HSM1</accession>
<name>A0A366HSM1_9BACT</name>
<dbReference type="InterPro" id="IPR002649">
    <property type="entry name" value="tRNA_m1G_MeTrfase_TrmD"/>
</dbReference>
<evidence type="ECO:0000256" key="15">
    <source>
        <dbReference type="HAMAP-Rule" id="MF_00605"/>
    </source>
</evidence>
<evidence type="ECO:0000256" key="17">
    <source>
        <dbReference type="RuleBase" id="RU003464"/>
    </source>
</evidence>
<evidence type="ECO:0000256" key="13">
    <source>
        <dbReference type="ARBA" id="ARBA00033392"/>
    </source>
</evidence>
<evidence type="ECO:0000256" key="10">
    <source>
        <dbReference type="ARBA" id="ARBA00022691"/>
    </source>
</evidence>
<dbReference type="CDD" id="cd18080">
    <property type="entry name" value="TrmD-like"/>
    <property type="match status" value="1"/>
</dbReference>
<gene>
    <name evidence="15" type="primary">trmD</name>
    <name evidence="19" type="ORF">DES53_10169</name>
</gene>
<proteinExistence type="inferred from homology"/>
<keyword evidence="10 15" id="KW-0949">S-adenosyl-L-methionine</keyword>
<dbReference type="SUPFAM" id="SSF75217">
    <property type="entry name" value="alpha/beta knot"/>
    <property type="match status" value="1"/>
</dbReference>
<dbReference type="NCBIfam" id="TIGR00088">
    <property type="entry name" value="trmD"/>
    <property type="match status" value="1"/>
</dbReference>
<dbReference type="Proteomes" id="UP000253426">
    <property type="component" value="Unassembled WGS sequence"/>
</dbReference>
<keyword evidence="8 15" id="KW-0489">Methyltransferase</keyword>
<dbReference type="AlphaFoldDB" id="A0A366HSM1"/>
<evidence type="ECO:0000256" key="4">
    <source>
        <dbReference type="ARBA" id="ARBA00011738"/>
    </source>
</evidence>
<dbReference type="PIRSF" id="PIRSF000386">
    <property type="entry name" value="tRNA_mtase"/>
    <property type="match status" value="1"/>
</dbReference>
<evidence type="ECO:0000256" key="8">
    <source>
        <dbReference type="ARBA" id="ARBA00022603"/>
    </source>
</evidence>
<comment type="function">
    <text evidence="1 15 17">Specifically methylates guanosine-37 in various tRNAs.</text>
</comment>
<keyword evidence="20" id="KW-1185">Reference proteome</keyword>
<evidence type="ECO:0000256" key="5">
    <source>
        <dbReference type="ARBA" id="ARBA00012807"/>
    </source>
</evidence>
<dbReference type="GO" id="GO:0002939">
    <property type="term" value="P:tRNA N1-guanine methylation"/>
    <property type="evidence" value="ECO:0007669"/>
    <property type="project" value="TreeGrafter"/>
</dbReference>
<dbReference type="InterPro" id="IPR016009">
    <property type="entry name" value="tRNA_MeTrfase_TRMD/TRM10"/>
</dbReference>
<evidence type="ECO:0000256" key="3">
    <source>
        <dbReference type="ARBA" id="ARBA00007630"/>
    </source>
</evidence>
<comment type="similarity">
    <text evidence="3 15 17">Belongs to the RNA methyltransferase TrmD family.</text>
</comment>
<dbReference type="HAMAP" id="MF_00605">
    <property type="entry name" value="TrmD"/>
    <property type="match status" value="1"/>
</dbReference>
<dbReference type="Gene3D" id="3.40.1280.10">
    <property type="match status" value="1"/>
</dbReference>
<dbReference type="PANTHER" id="PTHR46417">
    <property type="entry name" value="TRNA (GUANINE-N(1)-)-METHYLTRANSFERASE"/>
    <property type="match status" value="1"/>
</dbReference>
<evidence type="ECO:0000256" key="7">
    <source>
        <dbReference type="ARBA" id="ARBA00022490"/>
    </source>
</evidence>
<keyword evidence="9 15" id="KW-0808">Transferase</keyword>
<dbReference type="GO" id="GO:0005829">
    <property type="term" value="C:cytosol"/>
    <property type="evidence" value="ECO:0007669"/>
    <property type="project" value="TreeGrafter"/>
</dbReference>